<name>A0A0G4HM37_9ALVE</name>
<dbReference type="VEuPathDB" id="CryptoDB:Cvel_28976"/>
<evidence type="ECO:0000313" key="1">
    <source>
        <dbReference type="EMBL" id="CEM45206.1"/>
    </source>
</evidence>
<organism evidence="1">
    <name type="scientific">Chromera velia CCMP2878</name>
    <dbReference type="NCBI Taxonomy" id="1169474"/>
    <lineage>
        <taxon>Eukaryota</taxon>
        <taxon>Sar</taxon>
        <taxon>Alveolata</taxon>
        <taxon>Colpodellida</taxon>
        <taxon>Chromeraceae</taxon>
        <taxon>Chromera</taxon>
    </lineage>
</organism>
<proteinExistence type="predicted"/>
<dbReference type="EMBL" id="CDMZ01003129">
    <property type="protein sequence ID" value="CEM45206.1"/>
    <property type="molecule type" value="Genomic_DNA"/>
</dbReference>
<gene>
    <name evidence="1" type="ORF">Cvel_28976</name>
</gene>
<reference evidence="1" key="1">
    <citation type="submission" date="2014-11" db="EMBL/GenBank/DDBJ databases">
        <authorList>
            <person name="Otto D Thomas"/>
            <person name="Naeem Raeece"/>
        </authorList>
    </citation>
    <scope>NUCLEOTIDE SEQUENCE</scope>
</reference>
<dbReference type="AlphaFoldDB" id="A0A0G4HM37"/>
<accession>A0A0G4HM37</accession>
<sequence length="314" mass="33978">MAAEEDAFQECDEFEDAEEEVARLPAGASACLSSAGVSNILGKISGLSAREVSTDSFPICLNDWSQFLEKGTVGEMSRGGVAFCLRSLAGKSLTEGDKSFIQALVNLSMFEDEGKENNSAKLSIEDETVQAKVTAVLVKTAFVIPGWRAEDFRPEFIATLDYQRSCQPGSPVFEENVQANQFRLTKSIVPHLYSITVQFNVSQVDSAADLNALERMLGMQVHRAILMERTKRRVQVEDATLKCKSLLVYHNLPDGSGVLVTHCTVALNTVIPSLVASLLTAGSSFASKEVVETARLTRSYLLSVKKGKGLANGG</sequence>
<protein>
    <submittedName>
        <fullName evidence="1">Uncharacterized protein</fullName>
    </submittedName>
</protein>